<dbReference type="STRING" id="1291764.GCA_001311235_01315"/>
<keyword evidence="2" id="KW-1133">Transmembrane helix</keyword>
<dbReference type="EMBL" id="JXJU01000014">
    <property type="protein sequence ID" value="PCR99030.1"/>
    <property type="molecule type" value="Genomic_DNA"/>
</dbReference>
<dbReference type="Proteomes" id="UP000218181">
    <property type="component" value="Unassembled WGS sequence"/>
</dbReference>
<organism evidence="3 4">
    <name type="scientific">Lactococcus fujiensis JCM 16395</name>
    <dbReference type="NCBI Taxonomy" id="1291764"/>
    <lineage>
        <taxon>Bacteria</taxon>
        <taxon>Bacillati</taxon>
        <taxon>Bacillota</taxon>
        <taxon>Bacilli</taxon>
        <taxon>Lactobacillales</taxon>
        <taxon>Streptococcaceae</taxon>
        <taxon>Lactococcus</taxon>
    </lineage>
</organism>
<dbReference type="AlphaFoldDB" id="A0A2A5RIW0"/>
<reference evidence="3 4" key="1">
    <citation type="submission" date="2014-12" db="EMBL/GenBank/DDBJ databases">
        <title>Draft genome sequences of 10 type strains of Lactococcus.</title>
        <authorList>
            <person name="Sun Z."/>
            <person name="Zhong Z."/>
            <person name="Liu W."/>
            <person name="Zhang W."/>
            <person name="Zhang H."/>
        </authorList>
    </citation>
    <scope>NUCLEOTIDE SEQUENCE [LARGE SCALE GENOMIC DNA]</scope>
    <source>
        <strain evidence="3 4">JCM 16395</strain>
    </source>
</reference>
<keyword evidence="4" id="KW-1185">Reference proteome</keyword>
<feature type="compositionally biased region" description="Low complexity" evidence="1">
    <location>
        <begin position="69"/>
        <end position="98"/>
    </location>
</feature>
<evidence type="ECO:0000313" key="4">
    <source>
        <dbReference type="Proteomes" id="UP000218181"/>
    </source>
</evidence>
<comment type="caution">
    <text evidence="3">The sequence shown here is derived from an EMBL/GenBank/DDBJ whole genome shotgun (WGS) entry which is preliminary data.</text>
</comment>
<gene>
    <name evidence="3" type="ORF">RT41_GL000540</name>
</gene>
<evidence type="ECO:0000313" key="3">
    <source>
        <dbReference type="EMBL" id="PCR99030.1"/>
    </source>
</evidence>
<protein>
    <submittedName>
        <fullName evidence="3">Uncharacterized protein</fullName>
    </submittedName>
</protein>
<keyword evidence="2" id="KW-0812">Transmembrane</keyword>
<keyword evidence="2" id="KW-0472">Membrane</keyword>
<feature type="region of interest" description="Disordered" evidence="1">
    <location>
        <begin position="39"/>
        <end position="98"/>
    </location>
</feature>
<proteinExistence type="predicted"/>
<evidence type="ECO:0000256" key="2">
    <source>
        <dbReference type="SAM" id="Phobius"/>
    </source>
</evidence>
<feature type="transmembrane region" description="Helical" evidence="2">
    <location>
        <begin position="12"/>
        <end position="30"/>
    </location>
</feature>
<dbReference type="RefSeq" id="WP_054639290.1">
    <property type="nucleotide sequence ID" value="NZ_BBAL01000004.1"/>
</dbReference>
<accession>A0A2A5RIW0</accession>
<feature type="compositionally biased region" description="Polar residues" evidence="1">
    <location>
        <begin position="42"/>
        <end position="61"/>
    </location>
</feature>
<evidence type="ECO:0000256" key="1">
    <source>
        <dbReference type="SAM" id="MobiDB-lite"/>
    </source>
</evidence>
<sequence length="98" mass="10083">MVQYIIKNKIVIIVSLVTFIIGGTGGYFIGHAQGMTSDELKMNQQMPSFGNQGGNNTNLPSRPNGGTDANSGASTNSDTNSNDSNSIPNSDGSASGSL</sequence>
<name>A0A2A5RIW0_9LACT</name>